<name>A0AA44JA85_AGRTU</name>
<dbReference type="EMBL" id="JAAMAY010000030">
    <property type="protein sequence ID" value="NTC30266.1"/>
    <property type="molecule type" value="Genomic_DNA"/>
</dbReference>
<dbReference type="Proteomes" id="UP000702952">
    <property type="component" value="Unassembled WGS sequence"/>
</dbReference>
<comment type="caution">
    <text evidence="1">The sequence shown here is derived from an EMBL/GenBank/DDBJ whole genome shotgun (WGS) entry which is preliminary data.</text>
</comment>
<organism evidence="1 2">
    <name type="scientific">Agrobacterium tumefaciens</name>
    <dbReference type="NCBI Taxonomy" id="358"/>
    <lineage>
        <taxon>Bacteria</taxon>
        <taxon>Pseudomonadati</taxon>
        <taxon>Pseudomonadota</taxon>
        <taxon>Alphaproteobacteria</taxon>
        <taxon>Hyphomicrobiales</taxon>
        <taxon>Rhizobiaceae</taxon>
        <taxon>Rhizobium/Agrobacterium group</taxon>
        <taxon>Agrobacterium</taxon>
        <taxon>Agrobacterium tumefaciens complex</taxon>
    </lineage>
</organism>
<protein>
    <recommendedName>
        <fullName evidence="3">Phage tail protein</fullName>
    </recommendedName>
</protein>
<evidence type="ECO:0000313" key="1">
    <source>
        <dbReference type="EMBL" id="NTC30266.1"/>
    </source>
</evidence>
<dbReference type="AlphaFoldDB" id="A0AA44JA85"/>
<sequence>MSLFATAGSKLYVGIAKEQQAADFVLADFSAANAATWKLVGQLEALGSLGDSAEAISFTAIDRNRTQTIKGPRSAGQMELVAGLDHADVGQLALIAAERTPHDFEFRLVLNDAPAGGGTPSERLFVAKVMTASEAFDAANSVMKANFTLGVNSNVVRINAAET</sequence>
<reference evidence="1" key="1">
    <citation type="journal article" date="2020" name="Science">
        <title>Unexpected conservation and global transmission of agrobacterial virulence plasmids.</title>
        <authorList>
            <person name="Weisberg A.J."/>
            <person name="Davis E.W. 2nd"/>
            <person name="Tabima J."/>
            <person name="Belcher M.S."/>
            <person name="Miller M."/>
            <person name="Kuo C.H."/>
            <person name="Loper J.E."/>
            <person name="Grunwald N.J."/>
            <person name="Putnam M.L."/>
            <person name="Chang J.H."/>
        </authorList>
    </citation>
    <scope>NUCLEOTIDE SEQUENCE</scope>
    <source>
        <strain evidence="1">17-1853-1a</strain>
    </source>
</reference>
<evidence type="ECO:0008006" key="3">
    <source>
        <dbReference type="Google" id="ProtNLM"/>
    </source>
</evidence>
<dbReference type="Gene3D" id="4.10.410.40">
    <property type="match status" value="1"/>
</dbReference>
<gene>
    <name evidence="1" type="ORF">G6M46_19215</name>
</gene>
<evidence type="ECO:0000313" key="2">
    <source>
        <dbReference type="Proteomes" id="UP000702952"/>
    </source>
</evidence>
<dbReference type="RefSeq" id="WP_174018832.1">
    <property type="nucleotide sequence ID" value="NZ_JAAMAW010000015.1"/>
</dbReference>
<accession>A0AA44JA85</accession>
<proteinExistence type="predicted"/>